<gene>
    <name evidence="1" type="ORF">OSB04_001501</name>
</gene>
<dbReference type="PANTHER" id="PTHR11439">
    <property type="entry name" value="GAG-POL-RELATED RETROTRANSPOSON"/>
    <property type="match status" value="1"/>
</dbReference>
<accession>A0AA38WSQ2</accession>
<dbReference type="EMBL" id="JARYMX010000001">
    <property type="protein sequence ID" value="KAJ9565535.1"/>
    <property type="molecule type" value="Genomic_DNA"/>
</dbReference>
<organism evidence="1 2">
    <name type="scientific">Centaurea solstitialis</name>
    <name type="common">yellow star-thistle</name>
    <dbReference type="NCBI Taxonomy" id="347529"/>
    <lineage>
        <taxon>Eukaryota</taxon>
        <taxon>Viridiplantae</taxon>
        <taxon>Streptophyta</taxon>
        <taxon>Embryophyta</taxon>
        <taxon>Tracheophyta</taxon>
        <taxon>Spermatophyta</taxon>
        <taxon>Magnoliopsida</taxon>
        <taxon>eudicotyledons</taxon>
        <taxon>Gunneridae</taxon>
        <taxon>Pentapetalae</taxon>
        <taxon>asterids</taxon>
        <taxon>campanulids</taxon>
        <taxon>Asterales</taxon>
        <taxon>Asteraceae</taxon>
        <taxon>Carduoideae</taxon>
        <taxon>Cardueae</taxon>
        <taxon>Centaureinae</taxon>
        <taxon>Centaurea</taxon>
    </lineage>
</organism>
<dbReference type="Proteomes" id="UP001172457">
    <property type="component" value="Chromosome 1"/>
</dbReference>
<keyword evidence="2" id="KW-1185">Reference proteome</keyword>
<reference evidence="1" key="1">
    <citation type="submission" date="2023-03" db="EMBL/GenBank/DDBJ databases">
        <title>Chromosome-scale reference genome and RAD-based genetic map of yellow starthistle (Centaurea solstitialis) reveal putative structural variation and QTLs associated with invader traits.</title>
        <authorList>
            <person name="Reatini B."/>
            <person name="Cang F.A."/>
            <person name="Jiang Q."/>
            <person name="Mckibben M.T.W."/>
            <person name="Barker M.S."/>
            <person name="Rieseberg L.H."/>
            <person name="Dlugosch K.M."/>
        </authorList>
    </citation>
    <scope>NUCLEOTIDE SEQUENCE</scope>
    <source>
        <strain evidence="1">CAN-66</strain>
        <tissue evidence="1">Leaf</tissue>
    </source>
</reference>
<dbReference type="AlphaFoldDB" id="A0AA38WSQ2"/>
<sequence>MGVEVLPHPDGILFLQWRYIVELLNVYNRCVSHRESSLATFPTYTIQYGTTLTDPTKFRMIIGIFQYLSFTHPNIVYVVNKLSHIIDHGFMFHRHTPLSQHAYSDLYWGNNKNEYTSTRSYLFYLERNPIFWSSKKQWTIACSSTEAKYRSVASTIARVH</sequence>
<proteinExistence type="predicted"/>
<comment type="caution">
    <text evidence="1">The sequence shown here is derived from an EMBL/GenBank/DDBJ whole genome shotgun (WGS) entry which is preliminary data.</text>
</comment>
<evidence type="ECO:0000313" key="2">
    <source>
        <dbReference type="Proteomes" id="UP001172457"/>
    </source>
</evidence>
<name>A0AA38WSQ2_9ASTR</name>
<protein>
    <submittedName>
        <fullName evidence="1">Uncharacterized protein</fullName>
    </submittedName>
</protein>
<evidence type="ECO:0000313" key="1">
    <source>
        <dbReference type="EMBL" id="KAJ9565535.1"/>
    </source>
</evidence>
<dbReference type="PANTHER" id="PTHR11439:SF489">
    <property type="entry name" value="RNA-DIRECTED DNA POLYMERASE"/>
    <property type="match status" value="1"/>
</dbReference>